<comment type="caution">
    <text evidence="1">The sequence shown here is derived from an EMBL/GenBank/DDBJ whole genome shotgun (WGS) entry which is preliminary data.</text>
</comment>
<dbReference type="EMBL" id="AGQS02005064">
    <property type="protein sequence ID" value="KYF42017.1"/>
    <property type="molecule type" value="Genomic_DNA"/>
</dbReference>
<accession>A0A139XTB9</accession>
<evidence type="ECO:0000313" key="2">
    <source>
        <dbReference type="Proteomes" id="UP000074247"/>
    </source>
</evidence>
<reference evidence="1 2" key="1">
    <citation type="journal article" date="2016" name="Nat. Commun.">
        <title>Local admixture of amplified and diversified secreted pathogenesis determinants shapes mosaic Toxoplasma gondii genomes.</title>
        <authorList>
            <person name="Lorenzi H."/>
            <person name="Khan A."/>
            <person name="Behnke M.S."/>
            <person name="Namasivayam S."/>
            <person name="Swapna L.S."/>
            <person name="Hadjithomas M."/>
            <person name="Karamycheva S."/>
            <person name="Pinney D."/>
            <person name="Brunk B.P."/>
            <person name="Ajioka J.W."/>
            <person name="Ajzenberg D."/>
            <person name="Boothroyd J.C."/>
            <person name="Boyle J.P."/>
            <person name="Darde M.L."/>
            <person name="Diaz-Miranda M.A."/>
            <person name="Dubey J.P."/>
            <person name="Fritz H.M."/>
            <person name="Gennari S.M."/>
            <person name="Gregory B.D."/>
            <person name="Kim K."/>
            <person name="Saeij J.P."/>
            <person name="Su C."/>
            <person name="White M.W."/>
            <person name="Zhu X.Q."/>
            <person name="Howe D.K."/>
            <person name="Rosenthal B.M."/>
            <person name="Grigg M.E."/>
            <person name="Parkinson J."/>
            <person name="Liu L."/>
            <person name="Kissinger J.C."/>
            <person name="Roos D.S."/>
            <person name="Sibley L.D."/>
        </authorList>
    </citation>
    <scope>NUCLEOTIDE SEQUENCE [LARGE SCALE GENOMIC DNA]</scope>
    <source>
        <strain evidence="1 2">ARI</strain>
    </source>
</reference>
<proteinExistence type="predicted"/>
<dbReference type="Proteomes" id="UP000074247">
    <property type="component" value="Unassembled WGS sequence"/>
</dbReference>
<gene>
    <name evidence="1" type="ORF">TGARI_254680</name>
</gene>
<organism evidence="1 2">
    <name type="scientific">Toxoplasma gondii ARI</name>
    <dbReference type="NCBI Taxonomy" id="1074872"/>
    <lineage>
        <taxon>Eukaryota</taxon>
        <taxon>Sar</taxon>
        <taxon>Alveolata</taxon>
        <taxon>Apicomplexa</taxon>
        <taxon>Conoidasida</taxon>
        <taxon>Coccidia</taxon>
        <taxon>Eucoccidiorida</taxon>
        <taxon>Eimeriorina</taxon>
        <taxon>Sarcocystidae</taxon>
        <taxon>Toxoplasma</taxon>
    </lineage>
</organism>
<protein>
    <submittedName>
        <fullName evidence="1">Uncharacterized protein</fullName>
    </submittedName>
</protein>
<name>A0A139XTB9_TOXGO</name>
<dbReference type="AlphaFoldDB" id="A0A139XTB9"/>
<dbReference type="VEuPathDB" id="ToxoDB:TGARI_254680"/>
<sequence length="128" mass="13941">MPSNDSRAFTMGKSRILVAVVAICFAHFSLGVTSMVDRMYVPDPAIAPRGFLDKYDFKLRQFAKLFANSSTGRLLKEVVEDLAAYPAKKFGVDIDSAASMRQPVYYPPPQAPVVKGNLVAVSGAALQR</sequence>
<evidence type="ECO:0000313" key="1">
    <source>
        <dbReference type="EMBL" id="KYF42017.1"/>
    </source>
</evidence>
<dbReference type="OrthoDB" id="331369at2759"/>